<keyword evidence="1" id="KW-0732">Signal</keyword>
<keyword evidence="4" id="KW-1185">Reference proteome</keyword>
<dbReference type="Proteomes" id="UP001060261">
    <property type="component" value="Chromosome"/>
</dbReference>
<evidence type="ECO:0000259" key="2">
    <source>
        <dbReference type="Pfam" id="PF09949"/>
    </source>
</evidence>
<dbReference type="Pfam" id="PF09949">
    <property type="entry name" value="APP1_cat"/>
    <property type="match status" value="1"/>
</dbReference>
<organism evidence="3 4">
    <name type="scientific">Deinococcus rubellus</name>
    <dbReference type="NCBI Taxonomy" id="1889240"/>
    <lineage>
        <taxon>Bacteria</taxon>
        <taxon>Thermotogati</taxon>
        <taxon>Deinococcota</taxon>
        <taxon>Deinococci</taxon>
        <taxon>Deinococcales</taxon>
        <taxon>Deinococcaceae</taxon>
        <taxon>Deinococcus</taxon>
    </lineage>
</organism>
<dbReference type="SUPFAM" id="SSF56784">
    <property type="entry name" value="HAD-like"/>
    <property type="match status" value="1"/>
</dbReference>
<dbReference type="EMBL" id="CP104213">
    <property type="protein sequence ID" value="UWX63673.1"/>
    <property type="molecule type" value="Genomic_DNA"/>
</dbReference>
<feature type="signal peptide" evidence="1">
    <location>
        <begin position="1"/>
        <end position="17"/>
    </location>
</feature>
<accession>A0ABY5YFU4</accession>
<name>A0ABY5YFU4_9DEIO</name>
<protein>
    <submittedName>
        <fullName evidence="3">DUF2183 domain-containing protein</fullName>
    </submittedName>
</protein>
<dbReference type="InterPro" id="IPR019236">
    <property type="entry name" value="APP1_cat"/>
</dbReference>
<feature type="chain" id="PRO_5045661545" evidence="1">
    <location>
        <begin position="18"/>
        <end position="304"/>
    </location>
</feature>
<dbReference type="InterPro" id="IPR036412">
    <property type="entry name" value="HAD-like_sf"/>
</dbReference>
<gene>
    <name evidence="3" type="ORF">N0D28_13190</name>
</gene>
<evidence type="ECO:0000313" key="3">
    <source>
        <dbReference type="EMBL" id="UWX63673.1"/>
    </source>
</evidence>
<evidence type="ECO:0000256" key="1">
    <source>
        <dbReference type="SAM" id="SignalP"/>
    </source>
</evidence>
<proteinExistence type="predicted"/>
<dbReference type="PANTHER" id="PTHR28208:SF3">
    <property type="entry name" value="PHOSPHATIDATE PHOSPHATASE APP1"/>
    <property type="match status" value="1"/>
</dbReference>
<evidence type="ECO:0000313" key="4">
    <source>
        <dbReference type="Proteomes" id="UP001060261"/>
    </source>
</evidence>
<reference evidence="3" key="1">
    <citation type="submission" date="2022-09" db="EMBL/GenBank/DDBJ databases">
        <title>genome sequence of Deinococcus rubellus.</title>
        <authorList>
            <person name="Srinivasan S."/>
        </authorList>
    </citation>
    <scope>NUCLEOTIDE SEQUENCE</scope>
    <source>
        <strain evidence="3">Ant6</strain>
    </source>
</reference>
<feature type="domain" description="Phosphatidate phosphatase APP1 catalytic" evidence="2">
    <location>
        <begin position="125"/>
        <end position="269"/>
    </location>
</feature>
<dbReference type="PANTHER" id="PTHR28208">
    <property type="entry name" value="PHOSPHATIDATE PHOSPHATASE APP1"/>
    <property type="match status" value="1"/>
</dbReference>
<sequence>MNRAAALLFLTLSLALAAPAHDPVHDLSVDGWASQRATHLSLQVDAYDASRHAGLPLLQNIARLLPQGSAGVTVTCQAGEQSITVQTDQSGHARCDLAATGTVRVSLASGESLMPDIPSLPDAPVTIISDLDDTVLITGGPQGRALATFLNATVSNRAAFADIAPLYRDFAARGLSIVYLSNSPLGLSDFLRTVLPARGLPNGPLLLRPLDWKSLTASKSFKTQSLNELAADLPGQFLLIGDTDQKDPEVYAAFARSHPGRVVGIAIRDVSGAGRRAEVGGLLANIGVRVVLSPEASAFASLVR</sequence>
<dbReference type="RefSeq" id="WP_260559956.1">
    <property type="nucleotide sequence ID" value="NZ_BAABEC010000074.1"/>
</dbReference>
<dbReference type="InterPro" id="IPR052935">
    <property type="entry name" value="Mg2+_PAP"/>
</dbReference>